<gene>
    <name evidence="6" type="ORF">ABID19_004418</name>
</gene>
<name>A0ABV2GSU7_9HYPH</name>
<dbReference type="Gene3D" id="3.40.190.10">
    <property type="entry name" value="Periplasmic binding protein-like II"/>
    <property type="match status" value="1"/>
</dbReference>
<protein>
    <submittedName>
        <fullName evidence="6">Multiple sugar transport system substrate-binding protein</fullName>
    </submittedName>
</protein>
<keyword evidence="3 5" id="KW-0732">Signal</keyword>
<proteinExistence type="inferred from homology"/>
<dbReference type="RefSeq" id="WP_354493034.1">
    <property type="nucleotide sequence ID" value="NZ_JBEPMC010000008.1"/>
</dbReference>
<reference evidence="6 7" key="1">
    <citation type="submission" date="2024-06" db="EMBL/GenBank/DDBJ databases">
        <title>Genomic Encyclopedia of Type Strains, Phase IV (KMG-IV): sequencing the most valuable type-strain genomes for metagenomic binning, comparative biology and taxonomic classification.</title>
        <authorList>
            <person name="Goeker M."/>
        </authorList>
    </citation>
    <scope>NUCLEOTIDE SEQUENCE [LARGE SCALE GENOMIC DNA]</scope>
    <source>
        <strain evidence="6 7">DSM 100022</strain>
    </source>
</reference>
<keyword evidence="7" id="KW-1185">Reference proteome</keyword>
<evidence type="ECO:0000313" key="7">
    <source>
        <dbReference type="Proteomes" id="UP001549204"/>
    </source>
</evidence>
<dbReference type="PANTHER" id="PTHR30061">
    <property type="entry name" value="MALTOSE-BINDING PERIPLASMIC PROTEIN"/>
    <property type="match status" value="1"/>
</dbReference>
<dbReference type="InterPro" id="IPR006059">
    <property type="entry name" value="SBP"/>
</dbReference>
<evidence type="ECO:0000256" key="4">
    <source>
        <dbReference type="ARBA" id="ARBA00022764"/>
    </source>
</evidence>
<sequence length="424" mass="45847">MISTRYMHAVCAVALATAATISGARAQDPVTLEYWVYSDFAQGEALKLQQTFIEEFRKAHPNVTINISGKGDDDLTTGQVTGAASGNLPDVFMNGVNVGATLVEAGALKNIYAEFMAMPKEYRDSFDPALVAMCSPKPETMYCLPYTGYGSFMFRNLTVLKDAGVDTAAPIKDWADWLSQMEKVKASGKYAVPDQTQAWQSVVDTYSGVATPDEWGADFETKKTKVNEAKYAQTLQMFVDMQPYTSGTSRNDQATKDLFISNQLAFHLVGPWVNPTYAEAAKASGLKYDYVLVPGKTEGDYGGIKGYEFIGVAPNKNAQVAFEFAAYVTAKEQMLRWAKLLSRYNASAAAMADPSVASDPLIAITNKAAAKAIDGMPPYFKGAYPNCYRSILTDNAQAVADGGVTPQDGAKELVEELNECLAGG</sequence>
<keyword evidence="2" id="KW-0813">Transport</keyword>
<comment type="similarity">
    <text evidence="1">Belongs to the bacterial solute-binding protein 1 family.</text>
</comment>
<dbReference type="EMBL" id="JBEPMC010000008">
    <property type="protein sequence ID" value="MET3581367.1"/>
    <property type="molecule type" value="Genomic_DNA"/>
</dbReference>
<evidence type="ECO:0000313" key="6">
    <source>
        <dbReference type="EMBL" id="MET3581367.1"/>
    </source>
</evidence>
<organism evidence="6 7">
    <name type="scientific">Mesorhizobium robiniae</name>
    <dbReference type="NCBI Taxonomy" id="559315"/>
    <lineage>
        <taxon>Bacteria</taxon>
        <taxon>Pseudomonadati</taxon>
        <taxon>Pseudomonadota</taxon>
        <taxon>Alphaproteobacteria</taxon>
        <taxon>Hyphomicrobiales</taxon>
        <taxon>Phyllobacteriaceae</taxon>
        <taxon>Mesorhizobium</taxon>
    </lineage>
</organism>
<evidence type="ECO:0000256" key="1">
    <source>
        <dbReference type="ARBA" id="ARBA00008520"/>
    </source>
</evidence>
<evidence type="ECO:0000256" key="5">
    <source>
        <dbReference type="SAM" id="SignalP"/>
    </source>
</evidence>
<feature type="chain" id="PRO_5045767812" evidence="5">
    <location>
        <begin position="27"/>
        <end position="424"/>
    </location>
</feature>
<evidence type="ECO:0000256" key="2">
    <source>
        <dbReference type="ARBA" id="ARBA00022448"/>
    </source>
</evidence>
<dbReference type="Pfam" id="PF13416">
    <property type="entry name" value="SBP_bac_8"/>
    <property type="match status" value="1"/>
</dbReference>
<accession>A0ABV2GSU7</accession>
<keyword evidence="6" id="KW-0762">Sugar transport</keyword>
<dbReference type="PANTHER" id="PTHR30061:SF50">
    <property type="entry name" value="MALTOSE_MALTODEXTRIN-BINDING PERIPLASMIC PROTEIN"/>
    <property type="match status" value="1"/>
</dbReference>
<comment type="caution">
    <text evidence="6">The sequence shown here is derived from an EMBL/GenBank/DDBJ whole genome shotgun (WGS) entry which is preliminary data.</text>
</comment>
<keyword evidence="4" id="KW-0574">Periplasm</keyword>
<dbReference type="SUPFAM" id="SSF53850">
    <property type="entry name" value="Periplasmic binding protein-like II"/>
    <property type="match status" value="1"/>
</dbReference>
<dbReference type="Proteomes" id="UP001549204">
    <property type="component" value="Unassembled WGS sequence"/>
</dbReference>
<evidence type="ECO:0000256" key="3">
    <source>
        <dbReference type="ARBA" id="ARBA00022729"/>
    </source>
</evidence>
<feature type="signal peptide" evidence="5">
    <location>
        <begin position="1"/>
        <end position="26"/>
    </location>
</feature>